<organism evidence="1 2">
    <name type="scientific">Frankia canadensis</name>
    <dbReference type="NCBI Taxonomy" id="1836972"/>
    <lineage>
        <taxon>Bacteria</taxon>
        <taxon>Bacillati</taxon>
        <taxon>Actinomycetota</taxon>
        <taxon>Actinomycetes</taxon>
        <taxon>Frankiales</taxon>
        <taxon>Frankiaceae</taxon>
        <taxon>Frankia</taxon>
    </lineage>
</organism>
<name>A0A2I2L067_9ACTN</name>
<accession>A0A2I2L067</accession>
<evidence type="ECO:0000313" key="1">
    <source>
        <dbReference type="EMBL" id="SNQ51308.1"/>
    </source>
</evidence>
<gene>
    <name evidence="1" type="ORF">FRACA_670015</name>
</gene>
<evidence type="ECO:0000313" key="2">
    <source>
        <dbReference type="Proteomes" id="UP000234331"/>
    </source>
</evidence>
<reference evidence="1 2" key="1">
    <citation type="submission" date="2017-06" db="EMBL/GenBank/DDBJ databases">
        <authorList>
            <person name="Kim H.J."/>
            <person name="Triplett B.A."/>
        </authorList>
    </citation>
    <scope>NUCLEOTIDE SEQUENCE [LARGE SCALE GENOMIC DNA]</scope>
    <source>
        <strain evidence="1">FRACA_ARgP5</strain>
    </source>
</reference>
<sequence length="63" mass="6801">MSGWSARSSCDLPRGPLKCAILNVAIRLMVRNIPRIAAGRVERSMVPGLHNAGMTPGRRTSTI</sequence>
<dbReference type="AlphaFoldDB" id="A0A2I2L067"/>
<keyword evidence="2" id="KW-1185">Reference proteome</keyword>
<proteinExistence type="predicted"/>
<protein>
    <submittedName>
        <fullName evidence="1">Uncharacterized protein</fullName>
    </submittedName>
</protein>
<dbReference type="Proteomes" id="UP000234331">
    <property type="component" value="Unassembled WGS sequence"/>
</dbReference>
<dbReference type="EMBL" id="FZMO01000533">
    <property type="protein sequence ID" value="SNQ51308.1"/>
    <property type="molecule type" value="Genomic_DNA"/>
</dbReference>